<feature type="compositionally biased region" description="Low complexity" evidence="1">
    <location>
        <begin position="28"/>
        <end position="50"/>
    </location>
</feature>
<organism evidence="2 3">
    <name type="scientific">Acinetobacter pragensis</name>
    <dbReference type="NCBI Taxonomy" id="1806892"/>
    <lineage>
        <taxon>Bacteria</taxon>
        <taxon>Pseudomonadati</taxon>
        <taxon>Pseudomonadota</taxon>
        <taxon>Gammaproteobacteria</taxon>
        <taxon>Moraxellales</taxon>
        <taxon>Moraxellaceae</taxon>
        <taxon>Acinetobacter</taxon>
    </lineage>
</organism>
<reference evidence="2 3" key="1">
    <citation type="submission" date="2016-03" db="EMBL/GenBank/DDBJ databases">
        <title>Acinetobacter genomospecies 28 strain ANC 4149.</title>
        <authorList>
            <person name="Radolfova-Krizova L."/>
            <person name="Nemec A."/>
        </authorList>
    </citation>
    <scope>NUCLEOTIDE SEQUENCE [LARGE SCALE GENOMIC DNA]</scope>
    <source>
        <strain evidence="2 3">ANC 4149</strain>
    </source>
</reference>
<keyword evidence="3" id="KW-1185">Reference proteome</keyword>
<dbReference type="STRING" id="1806892.AZH43_01430"/>
<dbReference type="EMBL" id="LUAW01000012">
    <property type="protein sequence ID" value="KYQ72986.1"/>
    <property type="molecule type" value="Genomic_DNA"/>
</dbReference>
<feature type="compositionally biased region" description="Polar residues" evidence="1">
    <location>
        <begin position="52"/>
        <end position="64"/>
    </location>
</feature>
<accession>A0A151Y4Q5</accession>
<dbReference type="Gene3D" id="1.20.58.2200">
    <property type="match status" value="1"/>
</dbReference>
<dbReference type="OrthoDB" id="6713201at2"/>
<dbReference type="RefSeq" id="WP_067666826.1">
    <property type="nucleotide sequence ID" value="NZ_CBCSIK010000005.1"/>
</dbReference>
<protein>
    <submittedName>
        <fullName evidence="2">Fimbrial protein FimV</fullName>
    </submittedName>
</protein>
<sequence length="438" mass="46937">MLYVIPFIILLIVLVVLKKRQDAQGSEKSNATAATQKSKAKKTSSSAKVAPNKTQAVQNSVVEKKQTTPLTADTRNKIESLIQERNFFSAEAQINQALKKDNSQHELYLYLLDIHVLQKDEFAISQLLNHLRSLELDDILAQAEAKQSEFEKSQHNADEAIAFISPTISAEPAPAAKVQNTADFDALMTGSSAAAEPKADLSFETLAPSTAPKPTEPAQPATEEIKPLEFNLSFESAPKAETPAPAVEAVPLVDFGSFSIEETAPESKAVPEAPVHKEIKPLDFSLNLSPESKAVPEAPAQEEIQPLDFSFSLDTPEAAEDPKAPSALNFDLGSLEPAAAEPAVADTLTAAAPSAGVNFDISNVSSPAAVPADSSDPLIQSFPELAASSEIEINLELAQQYIKLGAFDAARELLAEKETEFSTAQRQQADLLLNQIAS</sequence>
<evidence type="ECO:0000313" key="3">
    <source>
        <dbReference type="Proteomes" id="UP000076276"/>
    </source>
</evidence>
<dbReference type="InterPro" id="IPR038440">
    <property type="entry name" value="FimV_C_sf"/>
</dbReference>
<proteinExistence type="predicted"/>
<comment type="caution">
    <text evidence="2">The sequence shown here is derived from an EMBL/GenBank/DDBJ whole genome shotgun (WGS) entry which is preliminary data.</text>
</comment>
<evidence type="ECO:0000256" key="1">
    <source>
        <dbReference type="SAM" id="MobiDB-lite"/>
    </source>
</evidence>
<name>A0A151Y4Q5_9GAMM</name>
<dbReference type="AlphaFoldDB" id="A0A151Y4Q5"/>
<evidence type="ECO:0000313" key="2">
    <source>
        <dbReference type="EMBL" id="KYQ72986.1"/>
    </source>
</evidence>
<feature type="region of interest" description="Disordered" evidence="1">
    <location>
        <begin position="25"/>
        <end position="64"/>
    </location>
</feature>
<dbReference type="Proteomes" id="UP000076276">
    <property type="component" value="Unassembled WGS sequence"/>
</dbReference>
<gene>
    <name evidence="2" type="ORF">AZH43_01430</name>
</gene>